<evidence type="ECO:0000313" key="2">
    <source>
        <dbReference type="Proteomes" id="UP001552299"/>
    </source>
</evidence>
<dbReference type="AlphaFoldDB" id="A0ABD0TXR4"/>
<gene>
    <name evidence="1" type="ORF">M5K25_026511</name>
</gene>
<proteinExistence type="predicted"/>
<dbReference type="Proteomes" id="UP001552299">
    <property type="component" value="Unassembled WGS sequence"/>
</dbReference>
<evidence type="ECO:0000313" key="1">
    <source>
        <dbReference type="EMBL" id="KAL0904407.1"/>
    </source>
</evidence>
<reference evidence="1 2" key="1">
    <citation type="journal article" date="2024" name="Plant Biotechnol. J.">
        <title>Dendrobium thyrsiflorum genome and its molecular insights into genes involved in important horticultural traits.</title>
        <authorList>
            <person name="Chen B."/>
            <person name="Wang J.Y."/>
            <person name="Zheng P.J."/>
            <person name="Li K.L."/>
            <person name="Liang Y.M."/>
            <person name="Chen X.F."/>
            <person name="Zhang C."/>
            <person name="Zhao X."/>
            <person name="He X."/>
            <person name="Zhang G.Q."/>
            <person name="Liu Z.J."/>
            <person name="Xu Q."/>
        </authorList>
    </citation>
    <scope>NUCLEOTIDE SEQUENCE [LARGE SCALE GENOMIC DNA]</scope>
    <source>
        <strain evidence="1">GZMU011</strain>
    </source>
</reference>
<organism evidence="1 2">
    <name type="scientific">Dendrobium thyrsiflorum</name>
    <name type="common">Pinecone-like raceme dendrobium</name>
    <name type="synonym">Orchid</name>
    <dbReference type="NCBI Taxonomy" id="117978"/>
    <lineage>
        <taxon>Eukaryota</taxon>
        <taxon>Viridiplantae</taxon>
        <taxon>Streptophyta</taxon>
        <taxon>Embryophyta</taxon>
        <taxon>Tracheophyta</taxon>
        <taxon>Spermatophyta</taxon>
        <taxon>Magnoliopsida</taxon>
        <taxon>Liliopsida</taxon>
        <taxon>Asparagales</taxon>
        <taxon>Orchidaceae</taxon>
        <taxon>Epidendroideae</taxon>
        <taxon>Malaxideae</taxon>
        <taxon>Dendrobiinae</taxon>
        <taxon>Dendrobium</taxon>
    </lineage>
</organism>
<dbReference type="EMBL" id="JANQDX010000019">
    <property type="protein sequence ID" value="KAL0904407.1"/>
    <property type="molecule type" value="Genomic_DNA"/>
</dbReference>
<sequence>MPAECPATISGGRNAAVPLVDGNSPSNAPLIIREPTFVKPKTPTPVIGKGKEIVGCVDMKTPRSLNLCRSNDLEASSSSGLKLFVNRFGNAVAKSIPVSEGVPSVQSNVVDPSSVCGFVQDNSLDVDGQGETAN</sequence>
<protein>
    <submittedName>
        <fullName evidence="1">Uncharacterized protein</fullName>
    </submittedName>
</protein>
<comment type="caution">
    <text evidence="1">The sequence shown here is derived from an EMBL/GenBank/DDBJ whole genome shotgun (WGS) entry which is preliminary data.</text>
</comment>
<keyword evidence="2" id="KW-1185">Reference proteome</keyword>
<accession>A0ABD0TXR4</accession>
<name>A0ABD0TXR4_DENTH</name>